<evidence type="ECO:0000256" key="4">
    <source>
        <dbReference type="ARBA" id="ARBA00022989"/>
    </source>
</evidence>
<keyword evidence="2" id="KW-1003">Cell membrane</keyword>
<accession>A0ABT2SQE6</accession>
<dbReference type="Pfam" id="PF11728">
    <property type="entry name" value="ArAE_1_C"/>
    <property type="match status" value="1"/>
</dbReference>
<dbReference type="PANTHER" id="PTHR40064">
    <property type="entry name" value="MEMBRANE PROTEIN-RELATED"/>
    <property type="match status" value="1"/>
</dbReference>
<keyword evidence="9" id="KW-1185">Reference proteome</keyword>
<evidence type="ECO:0000256" key="5">
    <source>
        <dbReference type="ARBA" id="ARBA00023136"/>
    </source>
</evidence>
<keyword evidence="3 6" id="KW-0812">Transmembrane</keyword>
<evidence type="ECO:0000259" key="7">
    <source>
        <dbReference type="Pfam" id="PF11728"/>
    </source>
</evidence>
<dbReference type="Gene3D" id="1.20.120.940">
    <property type="entry name" value="Putative aromatic acid exporter, C-terminal domain"/>
    <property type="match status" value="1"/>
</dbReference>
<evidence type="ECO:0000313" key="8">
    <source>
        <dbReference type="EMBL" id="MCU6726734.1"/>
    </source>
</evidence>
<name>A0ABT2SQE6_9FIRM</name>
<organism evidence="8 9">
    <name type="scientific">Muricoprocola aceti</name>
    <dbReference type="NCBI Taxonomy" id="2981772"/>
    <lineage>
        <taxon>Bacteria</taxon>
        <taxon>Bacillati</taxon>
        <taxon>Bacillota</taxon>
        <taxon>Clostridia</taxon>
        <taxon>Lachnospirales</taxon>
        <taxon>Lachnospiraceae</taxon>
        <taxon>Muricoprocola</taxon>
    </lineage>
</organism>
<dbReference type="RefSeq" id="WP_256300735.1">
    <property type="nucleotide sequence ID" value="NZ_JAOQKE010000041.1"/>
</dbReference>
<feature type="transmembrane region" description="Helical" evidence="6">
    <location>
        <begin position="124"/>
        <end position="144"/>
    </location>
</feature>
<feature type="transmembrane region" description="Helical" evidence="6">
    <location>
        <begin position="7"/>
        <end position="24"/>
    </location>
</feature>
<keyword evidence="5 6" id="KW-0472">Membrane</keyword>
<feature type="transmembrane region" description="Helical" evidence="6">
    <location>
        <begin position="56"/>
        <end position="76"/>
    </location>
</feature>
<proteinExistence type="predicted"/>
<comment type="caution">
    <text evidence="8">The sequence shown here is derived from an EMBL/GenBank/DDBJ whole genome shotgun (WGS) entry which is preliminary data.</text>
</comment>
<dbReference type="PANTHER" id="PTHR40064:SF1">
    <property type="entry name" value="MEMBRANE PROTEIN"/>
    <property type="match status" value="1"/>
</dbReference>
<gene>
    <name evidence="8" type="ORF">OCV47_15680</name>
</gene>
<evidence type="ECO:0000256" key="6">
    <source>
        <dbReference type="SAM" id="Phobius"/>
    </source>
</evidence>
<dbReference type="Pfam" id="PF06081">
    <property type="entry name" value="ArAE_1"/>
    <property type="match status" value="1"/>
</dbReference>
<sequence length="333" mass="39165">MEKYRKFLILSLKIGIGSCAALHLAEYLNLEYAISAGTITLLTLLTTKWETLRLSLWRIVTFLFTILLALIFYPLIPIPWMAYGLLLTVLVFFSELLDLRATLSVNAVVAAHLLTQRDHMGQAVINEFLLILLGIILAVLFNLFQMNYRHKQHIISNISLIEGRLQMLMGALAAYLSNKTMERDVWADIVCLEQDIQGCVKEAYEYQNNTFHSHPEYYISYFEMRYNQCQILHNLHYEMQKIRTVPEQAHIIAEYMLYLSDFIVEHNLPEAQLHHLEEILDSFRESSLPQTRGEFESRAILYHIMMDLEDFLQYKRRFIDGLDDRQREIYWKS</sequence>
<dbReference type="Proteomes" id="UP001652338">
    <property type="component" value="Unassembled WGS sequence"/>
</dbReference>
<dbReference type="InterPro" id="IPR038323">
    <property type="entry name" value="ArAE_1_C_sf"/>
</dbReference>
<keyword evidence="4 6" id="KW-1133">Transmembrane helix</keyword>
<evidence type="ECO:0000256" key="2">
    <source>
        <dbReference type="ARBA" id="ARBA00022475"/>
    </source>
</evidence>
<evidence type="ECO:0000256" key="1">
    <source>
        <dbReference type="ARBA" id="ARBA00004651"/>
    </source>
</evidence>
<dbReference type="InterPro" id="IPR021062">
    <property type="entry name" value="ArAE_1_C"/>
</dbReference>
<evidence type="ECO:0000256" key="3">
    <source>
        <dbReference type="ARBA" id="ARBA00022692"/>
    </source>
</evidence>
<dbReference type="EMBL" id="JAOQKE010000041">
    <property type="protein sequence ID" value="MCU6726734.1"/>
    <property type="molecule type" value="Genomic_DNA"/>
</dbReference>
<evidence type="ECO:0000313" key="9">
    <source>
        <dbReference type="Proteomes" id="UP001652338"/>
    </source>
</evidence>
<feature type="domain" description="Putative aromatic acid exporter C-terminal" evidence="7">
    <location>
        <begin position="154"/>
        <end position="315"/>
    </location>
</feature>
<reference evidence="8 9" key="1">
    <citation type="journal article" date="2021" name="ISME Commun">
        <title>Automated analysis of genomic sequences facilitates high-throughput and comprehensive description of bacteria.</title>
        <authorList>
            <person name="Hitch T.C.A."/>
        </authorList>
    </citation>
    <scope>NUCLEOTIDE SEQUENCE [LARGE SCALE GENOMIC DNA]</scope>
    <source>
        <strain evidence="8 9">Sanger_29</strain>
    </source>
</reference>
<feature type="transmembrane region" description="Helical" evidence="6">
    <location>
        <begin position="30"/>
        <end position="49"/>
    </location>
</feature>
<dbReference type="InterPro" id="IPR052984">
    <property type="entry name" value="UPF0421"/>
</dbReference>
<protein>
    <submittedName>
        <fullName evidence="8">Aromatic acid exporter family protein</fullName>
    </submittedName>
</protein>
<comment type="subcellular location">
    <subcellularLocation>
        <location evidence="1">Cell membrane</location>
        <topology evidence="1">Multi-pass membrane protein</topology>
    </subcellularLocation>
</comment>
<dbReference type="InterPro" id="IPR010343">
    <property type="entry name" value="ArAE_1"/>
</dbReference>